<accession>A0A6A7B4E9</accession>
<dbReference type="InterPro" id="IPR029062">
    <property type="entry name" value="Class_I_gatase-like"/>
</dbReference>
<dbReference type="PANTHER" id="PTHR43130:SF3">
    <property type="entry name" value="HTH-TYPE TRANSCRIPTIONAL REGULATOR RV1931C"/>
    <property type="match status" value="1"/>
</dbReference>
<gene>
    <name evidence="2" type="ORF">T440DRAFT_111762</name>
</gene>
<dbReference type="InterPro" id="IPR052158">
    <property type="entry name" value="INH-QAR"/>
</dbReference>
<dbReference type="Gene3D" id="3.40.50.880">
    <property type="match status" value="1"/>
</dbReference>
<protein>
    <submittedName>
        <fullName evidence="2">ThiJ/PfpI family protein-like protein</fullName>
    </submittedName>
</protein>
<proteinExistence type="predicted"/>
<evidence type="ECO:0000313" key="2">
    <source>
        <dbReference type="EMBL" id="KAF2850381.1"/>
    </source>
</evidence>
<dbReference type="Pfam" id="PF01965">
    <property type="entry name" value="DJ-1_PfpI"/>
    <property type="match status" value="1"/>
</dbReference>
<dbReference type="AlphaFoldDB" id="A0A6A7B4E9"/>
<dbReference type="Proteomes" id="UP000799423">
    <property type="component" value="Unassembled WGS sequence"/>
</dbReference>
<dbReference type="PANTHER" id="PTHR43130">
    <property type="entry name" value="ARAC-FAMILY TRANSCRIPTIONAL REGULATOR"/>
    <property type="match status" value="1"/>
</dbReference>
<name>A0A6A7B4E9_9PLEO</name>
<dbReference type="EMBL" id="MU006307">
    <property type="protein sequence ID" value="KAF2850381.1"/>
    <property type="molecule type" value="Genomic_DNA"/>
</dbReference>
<dbReference type="SUPFAM" id="SSF52317">
    <property type="entry name" value="Class I glutamine amidotransferase-like"/>
    <property type="match status" value="1"/>
</dbReference>
<organism evidence="2 3">
    <name type="scientific">Plenodomus tracheiphilus IPT5</name>
    <dbReference type="NCBI Taxonomy" id="1408161"/>
    <lineage>
        <taxon>Eukaryota</taxon>
        <taxon>Fungi</taxon>
        <taxon>Dikarya</taxon>
        <taxon>Ascomycota</taxon>
        <taxon>Pezizomycotina</taxon>
        <taxon>Dothideomycetes</taxon>
        <taxon>Pleosporomycetidae</taxon>
        <taxon>Pleosporales</taxon>
        <taxon>Pleosporineae</taxon>
        <taxon>Leptosphaeriaceae</taxon>
        <taxon>Plenodomus</taxon>
    </lineage>
</organism>
<evidence type="ECO:0000313" key="3">
    <source>
        <dbReference type="Proteomes" id="UP000799423"/>
    </source>
</evidence>
<keyword evidence="3" id="KW-1185">Reference proteome</keyword>
<dbReference type="InterPro" id="IPR002818">
    <property type="entry name" value="DJ-1/PfpI"/>
</dbReference>
<sequence>MSQPTPIKVAVYLYPKADVLDFTGPAEAFSAPSPSFGPPPFTVTTFAHHTPIHTACAALTYVPNATFSSVASTIEDYDVLVIPGSSEQILADLIASNKGKQVIAMLQRFAAAPPRKEIGKRVLQSVCTGAILVAAAGVLTGRKVTTHHLSFAMLKRVADEAAGGDSQIQIMKELRWVDGGLNEQGVRIVHAAGVSSGIDVSVWTVGHFAGEAQKKWVAEFVEFEPRDAAWGFGVQQA</sequence>
<feature type="domain" description="DJ-1/PfpI" evidence="1">
    <location>
        <begin position="8"/>
        <end position="154"/>
    </location>
</feature>
<dbReference type="OrthoDB" id="543156at2759"/>
<reference evidence="2" key="1">
    <citation type="submission" date="2020-01" db="EMBL/GenBank/DDBJ databases">
        <authorList>
            <consortium name="DOE Joint Genome Institute"/>
            <person name="Haridas S."/>
            <person name="Albert R."/>
            <person name="Binder M."/>
            <person name="Bloem J."/>
            <person name="Labutti K."/>
            <person name="Salamov A."/>
            <person name="Andreopoulos B."/>
            <person name="Baker S.E."/>
            <person name="Barry K."/>
            <person name="Bills G."/>
            <person name="Bluhm B.H."/>
            <person name="Cannon C."/>
            <person name="Castanera R."/>
            <person name="Culley D.E."/>
            <person name="Daum C."/>
            <person name="Ezra D."/>
            <person name="Gonzalez J.B."/>
            <person name="Henrissat B."/>
            <person name="Kuo A."/>
            <person name="Liang C."/>
            <person name="Lipzen A."/>
            <person name="Lutzoni F."/>
            <person name="Magnuson J."/>
            <person name="Mondo S."/>
            <person name="Nolan M."/>
            <person name="Ohm R."/>
            <person name="Pangilinan J."/>
            <person name="Park H.-J."/>
            <person name="Ramirez L."/>
            <person name="Alfaro M."/>
            <person name="Sun H."/>
            <person name="Tritt A."/>
            <person name="Yoshinaga Y."/>
            <person name="Zwiers L.-H."/>
            <person name="Turgeon B.G."/>
            <person name="Goodwin S.B."/>
            <person name="Spatafora J.W."/>
            <person name="Crous P.W."/>
            <person name="Grigoriev I.V."/>
        </authorList>
    </citation>
    <scope>NUCLEOTIDE SEQUENCE</scope>
    <source>
        <strain evidence="2">IPT5</strain>
    </source>
</reference>
<evidence type="ECO:0000259" key="1">
    <source>
        <dbReference type="Pfam" id="PF01965"/>
    </source>
</evidence>